<dbReference type="VEuPathDB" id="TriTrypDB:TEOVI_000781000"/>
<sequence length="451" mass="50465">MRWPRGTVALHPAGLLGCNFVSSARRLLYCSSVPFSLYRSRHGSMKSVAAQLKSDWVFIRRRRMESPPPDRTEGEQAVSAEGDDSNDNNNAAMKCFDHWSSDMNGCTAEEFLQGAKQSYRSLGVLLETLREAASHNGPTGRPVAREVALAKLQGLLLKNYSVKEDIVGEAVISSEKGSAKGTDAFHKTVSKALKQVLPLSQGLSEHLSEMWDKQRTLDFNIFDIAAPDDYVIDADMKLFNPFLVKSSDDLLEYAAWKKNGEECPKPVSVDATTGGACSSPPLKCSFSSGKFDPEKVGERETWSIGCLQRVLKPAPKLMPIAFVSLDVVMPPQRYCEAFDWFYQRTCGYSSEYERVEAARLYTSPSFFLGIFRQCLFLVDFVKRMFVGRPLQLDCTRLVQKLHGNSVDIRRSPPAVRKLLCFYMEGDGRWTLFDVFILERVLVPVSPTASSK</sequence>
<evidence type="ECO:0000313" key="2">
    <source>
        <dbReference type="EMBL" id="SCU66632.1"/>
    </source>
</evidence>
<accession>A0A1G4I4J7</accession>
<dbReference type="Proteomes" id="UP000195570">
    <property type="component" value="Unassembled WGS sequence"/>
</dbReference>
<name>A0A1G4I4J7_TRYEQ</name>
<feature type="compositionally biased region" description="Basic and acidic residues" evidence="1">
    <location>
        <begin position="64"/>
        <end position="74"/>
    </location>
</feature>
<feature type="region of interest" description="Disordered" evidence="1">
    <location>
        <begin position="64"/>
        <end position="87"/>
    </location>
</feature>
<dbReference type="RefSeq" id="XP_067078057.1">
    <property type="nucleotide sequence ID" value="XM_067221956.1"/>
</dbReference>
<comment type="caution">
    <text evidence="2">The sequence shown here is derived from an EMBL/GenBank/DDBJ whole genome shotgun (WGS) entry which is preliminary data.</text>
</comment>
<dbReference type="EMBL" id="CZPT02000578">
    <property type="protein sequence ID" value="SCU66632.1"/>
    <property type="molecule type" value="Genomic_DNA"/>
</dbReference>
<dbReference type="GeneID" id="92381744"/>
<proteinExistence type="predicted"/>
<keyword evidence="3" id="KW-1185">Reference proteome</keyword>
<organism evidence="2 3">
    <name type="scientific">Trypanosoma equiperdum</name>
    <dbReference type="NCBI Taxonomy" id="5694"/>
    <lineage>
        <taxon>Eukaryota</taxon>
        <taxon>Discoba</taxon>
        <taxon>Euglenozoa</taxon>
        <taxon>Kinetoplastea</taxon>
        <taxon>Metakinetoplastina</taxon>
        <taxon>Trypanosomatida</taxon>
        <taxon>Trypanosomatidae</taxon>
        <taxon>Trypanosoma</taxon>
    </lineage>
</organism>
<protein>
    <submittedName>
        <fullName evidence="2">Uncharacterized protein</fullName>
    </submittedName>
</protein>
<dbReference type="AlphaFoldDB" id="A0A1G4I4J7"/>
<reference evidence="2" key="1">
    <citation type="submission" date="2016-09" db="EMBL/GenBank/DDBJ databases">
        <authorList>
            <person name="Hebert L."/>
            <person name="Moumen B."/>
        </authorList>
    </citation>
    <scope>NUCLEOTIDE SEQUENCE [LARGE SCALE GENOMIC DNA]</scope>
    <source>
        <strain evidence="2">OVI</strain>
    </source>
</reference>
<evidence type="ECO:0000313" key="3">
    <source>
        <dbReference type="Proteomes" id="UP000195570"/>
    </source>
</evidence>
<evidence type="ECO:0000256" key="1">
    <source>
        <dbReference type="SAM" id="MobiDB-lite"/>
    </source>
</evidence>
<dbReference type="PROSITE" id="PS51257">
    <property type="entry name" value="PROKAR_LIPOPROTEIN"/>
    <property type="match status" value="1"/>
</dbReference>
<gene>
    <name evidence="2" type="ORF">TEOVI_000781000</name>
</gene>